<feature type="transmembrane region" description="Helical" evidence="7">
    <location>
        <begin position="190"/>
        <end position="207"/>
    </location>
</feature>
<name>A0A4Q4M3J2_9PLEO</name>
<comment type="subcellular location">
    <subcellularLocation>
        <location evidence="1">Membrane</location>
        <topology evidence="1">Multi-pass membrane protein</topology>
    </subcellularLocation>
</comment>
<evidence type="ECO:0000259" key="8">
    <source>
        <dbReference type="Pfam" id="PF01694"/>
    </source>
</evidence>
<feature type="transmembrane region" description="Helical" evidence="7">
    <location>
        <begin position="151"/>
        <end position="170"/>
    </location>
</feature>
<comment type="similarity">
    <text evidence="2">Belongs to the peptidase S54 family.</text>
</comment>
<sequence>MSSLLRLSQTFRTLRTPKTTKTMSAHFFSPSQTSRHIALPRTRLYSSGGYGHYRSQVKMNELVLYGLMGTNIAIFGYAYYVKEQARQGFQRPFVNFMNKMTLNLTAFQHGNYFSLLTSVFTHVDIGHIFSNMFTVYFLGSFLASAPIITPFRYLTIALGSGIAGSVGYLFNRYYQLQAQGPHARDYTRGLGFSGAVMGISSVAACLAPHSKVMIYGLVPMPLWALVTGYAFYDGFYLNSANSHIGHAGHLGGLAFGLVYYFARLRGLRL</sequence>
<keyword evidence="5 7" id="KW-1133">Transmembrane helix</keyword>
<dbReference type="InterPro" id="IPR022764">
    <property type="entry name" value="Peptidase_S54_rhomboid_dom"/>
</dbReference>
<dbReference type="Proteomes" id="UP000292402">
    <property type="component" value="Unassembled WGS sequence"/>
</dbReference>
<dbReference type="PANTHER" id="PTHR43731:SF14">
    <property type="entry name" value="PRESENILIN-ASSOCIATED RHOMBOID-LIKE PROTEIN, MITOCHONDRIAL"/>
    <property type="match status" value="1"/>
</dbReference>
<gene>
    <name evidence="9" type="ORF">AA0114_g11600</name>
</gene>
<evidence type="ECO:0000313" key="9">
    <source>
        <dbReference type="EMBL" id="RYN36983.1"/>
    </source>
</evidence>
<dbReference type="Gene3D" id="1.20.1540.10">
    <property type="entry name" value="Rhomboid-like"/>
    <property type="match status" value="1"/>
</dbReference>
<keyword evidence="4" id="KW-0378">Hydrolase</keyword>
<dbReference type="AlphaFoldDB" id="A0A4Q4M3J2"/>
<feature type="transmembrane region" description="Helical" evidence="7">
    <location>
        <begin position="112"/>
        <end position="139"/>
    </location>
</feature>
<evidence type="ECO:0000256" key="4">
    <source>
        <dbReference type="ARBA" id="ARBA00022801"/>
    </source>
</evidence>
<dbReference type="SUPFAM" id="SSF144091">
    <property type="entry name" value="Rhomboid-like"/>
    <property type="match status" value="1"/>
</dbReference>
<dbReference type="InterPro" id="IPR035952">
    <property type="entry name" value="Rhomboid-like_sf"/>
</dbReference>
<evidence type="ECO:0000313" key="10">
    <source>
        <dbReference type="Proteomes" id="UP000292402"/>
    </source>
</evidence>
<keyword evidence="3 7" id="KW-0812">Transmembrane</keyword>
<proteinExistence type="inferred from homology"/>
<dbReference type="Pfam" id="PF01694">
    <property type="entry name" value="Rhomboid"/>
    <property type="match status" value="1"/>
</dbReference>
<keyword evidence="6 7" id="KW-0472">Membrane</keyword>
<organism evidence="9 10">
    <name type="scientific">Alternaria tenuissima</name>
    <dbReference type="NCBI Taxonomy" id="119927"/>
    <lineage>
        <taxon>Eukaryota</taxon>
        <taxon>Fungi</taxon>
        <taxon>Dikarya</taxon>
        <taxon>Ascomycota</taxon>
        <taxon>Pezizomycotina</taxon>
        <taxon>Dothideomycetes</taxon>
        <taxon>Pleosporomycetidae</taxon>
        <taxon>Pleosporales</taxon>
        <taxon>Pleosporineae</taxon>
        <taxon>Pleosporaceae</taxon>
        <taxon>Alternaria</taxon>
        <taxon>Alternaria sect. Alternaria</taxon>
        <taxon>Alternaria alternata complex</taxon>
    </lineage>
</organism>
<accession>A0A4Q4M3J2</accession>
<dbReference type="EMBL" id="PDXA01000062">
    <property type="protein sequence ID" value="RYN36983.1"/>
    <property type="molecule type" value="Genomic_DNA"/>
</dbReference>
<feature type="domain" description="Peptidase S54 rhomboid" evidence="8">
    <location>
        <begin position="110"/>
        <end position="264"/>
    </location>
</feature>
<evidence type="ECO:0000256" key="1">
    <source>
        <dbReference type="ARBA" id="ARBA00004141"/>
    </source>
</evidence>
<dbReference type="PANTHER" id="PTHR43731">
    <property type="entry name" value="RHOMBOID PROTEASE"/>
    <property type="match status" value="1"/>
</dbReference>
<comment type="caution">
    <text evidence="9">The sequence shown here is derived from an EMBL/GenBank/DDBJ whole genome shotgun (WGS) entry which is preliminary data.</text>
</comment>
<dbReference type="GO" id="GO:0016020">
    <property type="term" value="C:membrane"/>
    <property type="evidence" value="ECO:0007669"/>
    <property type="project" value="UniProtKB-SubCell"/>
</dbReference>
<protein>
    <recommendedName>
        <fullName evidence="8">Peptidase S54 rhomboid domain-containing protein</fullName>
    </recommendedName>
</protein>
<dbReference type="InterPro" id="IPR050925">
    <property type="entry name" value="Rhomboid_protease_S54"/>
</dbReference>
<evidence type="ECO:0000256" key="7">
    <source>
        <dbReference type="SAM" id="Phobius"/>
    </source>
</evidence>
<evidence type="ECO:0000256" key="6">
    <source>
        <dbReference type="ARBA" id="ARBA00023136"/>
    </source>
</evidence>
<reference evidence="10" key="1">
    <citation type="journal article" date="2019" name="bioRxiv">
        <title>Genomics, evolutionary history and diagnostics of the Alternaria alternata species group including apple and Asian pear pathotypes.</title>
        <authorList>
            <person name="Armitage A.D."/>
            <person name="Cockerton H.M."/>
            <person name="Sreenivasaprasad S."/>
            <person name="Woodhall J.W."/>
            <person name="Lane C.R."/>
            <person name="Harrison R.J."/>
            <person name="Clarkson J.P."/>
        </authorList>
    </citation>
    <scope>NUCLEOTIDE SEQUENCE [LARGE SCALE GENOMIC DNA]</scope>
    <source>
        <strain evidence="10">FERA 1082</strain>
    </source>
</reference>
<feature type="transmembrane region" description="Helical" evidence="7">
    <location>
        <begin position="214"/>
        <end position="232"/>
    </location>
</feature>
<feature type="transmembrane region" description="Helical" evidence="7">
    <location>
        <begin position="62"/>
        <end position="80"/>
    </location>
</feature>
<evidence type="ECO:0000256" key="5">
    <source>
        <dbReference type="ARBA" id="ARBA00022989"/>
    </source>
</evidence>
<evidence type="ECO:0000256" key="2">
    <source>
        <dbReference type="ARBA" id="ARBA00009045"/>
    </source>
</evidence>
<evidence type="ECO:0000256" key="3">
    <source>
        <dbReference type="ARBA" id="ARBA00022692"/>
    </source>
</evidence>
<dbReference type="GO" id="GO:0004252">
    <property type="term" value="F:serine-type endopeptidase activity"/>
    <property type="evidence" value="ECO:0007669"/>
    <property type="project" value="InterPro"/>
</dbReference>
<feature type="transmembrane region" description="Helical" evidence="7">
    <location>
        <begin position="244"/>
        <end position="262"/>
    </location>
</feature>